<reference evidence="7 8" key="1">
    <citation type="submission" date="2017-11" db="EMBL/GenBank/DDBJ databases">
        <title>Genome sequence of Entomoplasma luminosum PIMN-1 (ATCC 49195).</title>
        <authorList>
            <person name="Lo W.-S."/>
            <person name="Gasparich G.E."/>
            <person name="Kuo C.-H."/>
        </authorList>
    </citation>
    <scope>NUCLEOTIDE SEQUENCE [LARGE SCALE GENOMIC DNA]</scope>
    <source>
        <strain evidence="7 8">PIMN-1</strain>
    </source>
</reference>
<dbReference type="PANTHER" id="PTHR42991">
    <property type="entry name" value="ALDEHYDE DEHYDROGENASE"/>
    <property type="match status" value="1"/>
</dbReference>
<dbReference type="Pfam" id="PF00171">
    <property type="entry name" value="Aldedh"/>
    <property type="match status" value="1"/>
</dbReference>
<name>A0A2K8NTP1_9MOLU</name>
<evidence type="ECO:0000256" key="4">
    <source>
        <dbReference type="PROSITE-ProRule" id="PRU10007"/>
    </source>
</evidence>
<keyword evidence="8" id="KW-1185">Reference proteome</keyword>
<dbReference type="CDD" id="cd07082">
    <property type="entry name" value="ALDH_F11_NP-GAPDH"/>
    <property type="match status" value="1"/>
</dbReference>
<dbReference type="RefSeq" id="WP_025734152.1">
    <property type="nucleotide sequence ID" value="NZ_CP024963.1"/>
</dbReference>
<sequence length="471" mass="51476">MYKMKVLINGEMIQTDEVVEILNPTTFEVAGVVPALKANDINNAYLAARNAQKNWENLQILERIKILNRWRDLILANKEELATIIMTEVAKAYKDALSEVERTVEYMDYTFQEAMRLEPLALTGAGMGVKNKYGIFERVAKGVGLAISPFNYPINLALSKIAPALVMGNTLVFKPATAGSLIGAKLSELAHQAQIPAGVLNVVTGRGRDIGDDLTNNVQLNFISFTGSTEIGHRILKNASTKDIVLELGGKDPAIVLDDLKLEMYAKEIISGAFSYSGQRCTAIKRVITTDAIADKLVSILKDKIEKLKVGLPMDNADITPLIDQGSADFVLKLIDDAKTKGAQIVTGDKHEKNLIWPTLIDHVTTKMDLAWTEPFGPVLPIIRINDVEEMIKIANASNYGLQASIYCQDLNQALHVAKRIETGTVNINGKSQRGPDSFPFIGIKDSGVGTQGIGETLLSVTRLKGIVINY</sequence>
<dbReference type="InterPro" id="IPR015590">
    <property type="entry name" value="Aldehyde_DH_dom"/>
</dbReference>
<dbReference type="PROSITE" id="PS00687">
    <property type="entry name" value="ALDEHYDE_DEHYDR_GLU"/>
    <property type="match status" value="1"/>
</dbReference>
<dbReference type="EMBL" id="CP024963">
    <property type="protein sequence ID" value="ATZ17124.1"/>
    <property type="molecule type" value="Genomic_DNA"/>
</dbReference>
<proteinExistence type="inferred from homology"/>
<dbReference type="Proteomes" id="UP000232063">
    <property type="component" value="Chromosome"/>
</dbReference>
<dbReference type="GO" id="GO:0008911">
    <property type="term" value="F:lactaldehyde dehydrogenase (NAD+) activity"/>
    <property type="evidence" value="ECO:0007669"/>
    <property type="project" value="TreeGrafter"/>
</dbReference>
<dbReference type="InterPro" id="IPR016161">
    <property type="entry name" value="Ald_DH/histidinol_DH"/>
</dbReference>
<organism evidence="7 8">
    <name type="scientific">Williamsoniiplasma luminosum</name>
    <dbReference type="NCBI Taxonomy" id="214888"/>
    <lineage>
        <taxon>Bacteria</taxon>
        <taxon>Bacillati</taxon>
        <taxon>Mycoplasmatota</taxon>
        <taxon>Mollicutes</taxon>
        <taxon>Entomoplasmatales</taxon>
        <taxon>Williamsoniiplasma</taxon>
    </lineage>
</organism>
<dbReference type="AlphaFoldDB" id="A0A2K8NTP1"/>
<evidence type="ECO:0000256" key="3">
    <source>
        <dbReference type="ARBA" id="ARBA00023002"/>
    </source>
</evidence>
<dbReference type="SUPFAM" id="SSF53720">
    <property type="entry name" value="ALDH-like"/>
    <property type="match status" value="1"/>
</dbReference>
<dbReference type="InterPro" id="IPR051020">
    <property type="entry name" value="ALDH-related_metabolic_enz"/>
</dbReference>
<feature type="domain" description="Aldehyde dehydrogenase" evidence="6">
    <location>
        <begin position="17"/>
        <end position="465"/>
    </location>
</feature>
<keyword evidence="3 5" id="KW-0560">Oxidoreductase</keyword>
<dbReference type="OrthoDB" id="9762913at2"/>
<evidence type="ECO:0000313" key="8">
    <source>
        <dbReference type="Proteomes" id="UP000232063"/>
    </source>
</evidence>
<dbReference type="PROSITE" id="PS00070">
    <property type="entry name" value="ALDEHYDE_DEHYDR_CYS"/>
    <property type="match status" value="1"/>
</dbReference>
<evidence type="ECO:0000256" key="5">
    <source>
        <dbReference type="RuleBase" id="RU003345"/>
    </source>
</evidence>
<dbReference type="InterPro" id="IPR016162">
    <property type="entry name" value="Ald_DH_N"/>
</dbReference>
<dbReference type="InterPro" id="IPR029510">
    <property type="entry name" value="Ald_DH_CS_GLU"/>
</dbReference>
<dbReference type="InterPro" id="IPR016163">
    <property type="entry name" value="Ald_DH_C"/>
</dbReference>
<dbReference type="Gene3D" id="3.40.309.10">
    <property type="entry name" value="Aldehyde Dehydrogenase, Chain A, domain 2"/>
    <property type="match status" value="1"/>
</dbReference>
<evidence type="ECO:0000256" key="1">
    <source>
        <dbReference type="ARBA" id="ARBA00009986"/>
    </source>
</evidence>
<keyword evidence="2" id="KW-0521">NADP</keyword>
<feature type="active site" evidence="4">
    <location>
        <position position="247"/>
    </location>
</feature>
<evidence type="ECO:0000256" key="2">
    <source>
        <dbReference type="ARBA" id="ARBA00022857"/>
    </source>
</evidence>
<evidence type="ECO:0000259" key="6">
    <source>
        <dbReference type="Pfam" id="PF00171"/>
    </source>
</evidence>
<evidence type="ECO:0000313" key="7">
    <source>
        <dbReference type="EMBL" id="ATZ17124.1"/>
    </source>
</evidence>
<comment type="similarity">
    <text evidence="1 5">Belongs to the aldehyde dehydrogenase family.</text>
</comment>
<protein>
    <submittedName>
        <fullName evidence="7">Glyceraldehyde-3-phosphate dehydrogenase</fullName>
    </submittedName>
</protein>
<dbReference type="KEGG" id="elj:ELUMI_v1c03990"/>
<gene>
    <name evidence="7" type="primary">gapN</name>
    <name evidence="7" type="ORF">ELUMI_v1c03990</name>
</gene>
<dbReference type="Gene3D" id="3.40.605.10">
    <property type="entry name" value="Aldehyde Dehydrogenase, Chain A, domain 1"/>
    <property type="match status" value="1"/>
</dbReference>
<dbReference type="InterPro" id="IPR016160">
    <property type="entry name" value="Ald_DH_CS_CYS"/>
</dbReference>
<dbReference type="FunFam" id="3.40.309.10:FF:000022">
    <property type="entry name" value="NADP-dependent glyceraldehyde-3-phosphate dehydrogenase"/>
    <property type="match status" value="1"/>
</dbReference>
<accession>A0A2K8NTP1</accession>
<dbReference type="PANTHER" id="PTHR42991:SF1">
    <property type="entry name" value="ALDEHYDE DEHYDROGENASE"/>
    <property type="match status" value="1"/>
</dbReference>